<dbReference type="Proteomes" id="UP000190539">
    <property type="component" value="Unassembled WGS sequence"/>
</dbReference>
<dbReference type="AlphaFoldDB" id="A0A1V4A4I2"/>
<evidence type="ECO:0000256" key="1">
    <source>
        <dbReference type="SAM" id="MobiDB-lite"/>
    </source>
</evidence>
<organism evidence="2 3">
    <name type="scientific">Streptomyces tsukubensis</name>
    <dbReference type="NCBI Taxonomy" id="83656"/>
    <lineage>
        <taxon>Bacteria</taxon>
        <taxon>Bacillati</taxon>
        <taxon>Actinomycetota</taxon>
        <taxon>Actinomycetes</taxon>
        <taxon>Kitasatosporales</taxon>
        <taxon>Streptomycetaceae</taxon>
        <taxon>Streptomyces</taxon>
    </lineage>
</organism>
<gene>
    <name evidence="2" type="ORF">B1H18_23020</name>
</gene>
<comment type="caution">
    <text evidence="2">The sequence shown here is derived from an EMBL/GenBank/DDBJ whole genome shotgun (WGS) entry which is preliminary data.</text>
</comment>
<reference evidence="2 3" key="1">
    <citation type="submission" date="2017-02" db="EMBL/GenBank/DDBJ databases">
        <title>Draft Genome Sequence of Streptomyces tsukubaensis F601, a Producer of the immunosuppressant tacrolimus FK506.</title>
        <authorList>
            <person name="Zong G."/>
            <person name="Zhong C."/>
            <person name="Fu J."/>
            <person name="Qin R."/>
            <person name="Cao G."/>
        </authorList>
    </citation>
    <scope>NUCLEOTIDE SEQUENCE [LARGE SCALE GENOMIC DNA]</scope>
    <source>
        <strain evidence="2 3">F601</strain>
    </source>
</reference>
<protein>
    <submittedName>
        <fullName evidence="2">Uncharacterized protein</fullName>
    </submittedName>
</protein>
<sequence length="100" mass="10795">MTESRGGWKRQGFIPVSRQSSDRAGAQTPPRNRPPGLPASPHPAGAPPPPPPPPADRWGPSPEPLYSALLAEWSAEGRTLPGRPDPEWNSLIRGNPWPRA</sequence>
<feature type="region of interest" description="Disordered" evidence="1">
    <location>
        <begin position="1"/>
        <end position="64"/>
    </location>
</feature>
<dbReference type="EMBL" id="MVFC01000023">
    <property type="protein sequence ID" value="OON75360.1"/>
    <property type="molecule type" value="Genomic_DNA"/>
</dbReference>
<accession>A0A1V4A4I2</accession>
<evidence type="ECO:0000313" key="3">
    <source>
        <dbReference type="Proteomes" id="UP000190539"/>
    </source>
</evidence>
<name>A0A1V4A4I2_9ACTN</name>
<feature type="compositionally biased region" description="Pro residues" evidence="1">
    <location>
        <begin position="31"/>
        <end position="55"/>
    </location>
</feature>
<feature type="region of interest" description="Disordered" evidence="1">
    <location>
        <begin position="77"/>
        <end position="100"/>
    </location>
</feature>
<evidence type="ECO:0000313" key="2">
    <source>
        <dbReference type="EMBL" id="OON75360.1"/>
    </source>
</evidence>
<proteinExistence type="predicted"/>
<keyword evidence="3" id="KW-1185">Reference proteome</keyword>